<reference evidence="1" key="1">
    <citation type="submission" date="2023-03" db="EMBL/GenBank/DDBJ databases">
        <title>Massive genome expansion in bonnet fungi (Mycena s.s.) driven by repeated elements and novel gene families across ecological guilds.</title>
        <authorList>
            <consortium name="Lawrence Berkeley National Laboratory"/>
            <person name="Harder C.B."/>
            <person name="Miyauchi S."/>
            <person name="Viragh M."/>
            <person name="Kuo A."/>
            <person name="Thoen E."/>
            <person name="Andreopoulos B."/>
            <person name="Lu D."/>
            <person name="Skrede I."/>
            <person name="Drula E."/>
            <person name="Henrissat B."/>
            <person name="Morin E."/>
            <person name="Kohler A."/>
            <person name="Barry K."/>
            <person name="LaButti K."/>
            <person name="Morin E."/>
            <person name="Salamov A."/>
            <person name="Lipzen A."/>
            <person name="Mereny Z."/>
            <person name="Hegedus B."/>
            <person name="Baldrian P."/>
            <person name="Stursova M."/>
            <person name="Weitz H."/>
            <person name="Taylor A."/>
            <person name="Grigoriev I.V."/>
            <person name="Nagy L.G."/>
            <person name="Martin F."/>
            <person name="Kauserud H."/>
        </authorList>
    </citation>
    <scope>NUCLEOTIDE SEQUENCE</scope>
    <source>
        <strain evidence="1">CBHHK182m</strain>
    </source>
</reference>
<dbReference type="Proteomes" id="UP001215598">
    <property type="component" value="Unassembled WGS sequence"/>
</dbReference>
<gene>
    <name evidence="1" type="ORF">B0H16DRAFT_1560271</name>
</gene>
<evidence type="ECO:0000313" key="1">
    <source>
        <dbReference type="EMBL" id="KAJ7744125.1"/>
    </source>
</evidence>
<dbReference type="AlphaFoldDB" id="A0AAD7N3L5"/>
<organism evidence="1 2">
    <name type="scientific">Mycena metata</name>
    <dbReference type="NCBI Taxonomy" id="1033252"/>
    <lineage>
        <taxon>Eukaryota</taxon>
        <taxon>Fungi</taxon>
        <taxon>Dikarya</taxon>
        <taxon>Basidiomycota</taxon>
        <taxon>Agaricomycotina</taxon>
        <taxon>Agaricomycetes</taxon>
        <taxon>Agaricomycetidae</taxon>
        <taxon>Agaricales</taxon>
        <taxon>Marasmiineae</taxon>
        <taxon>Mycenaceae</taxon>
        <taxon>Mycena</taxon>
    </lineage>
</organism>
<accession>A0AAD7N3L5</accession>
<sequence>MEINEDIFTCILSYISDPKTLHSVLNALSTSHLLFPSALARFWELPVYLDSYDPQVASLSQNILDFLLQENLGYPLVESVRHLVVAVEHKPLRRPAPGKRHRITHDIPAEATALHKRLAELLNRAVNVESLDYHSFPSGLGLQSEHVPSLSYLVRLRSIAIDCAVTSRDRDIPSDAGPGNLSAKFDAEVWNLQPFLSRVGKEITSLDLRHVNQTMYTALRQKAEVFRSYHNLKHLRMDITEGVWDWTGHGEPVMGPGPAFTFPLLGFPALKRFELIVWDNTLTNSARGPLNLVHCNILTSLSIDVRESNSWMAFEPIKLFNALSPRDFPALCLLEVKDRVRNTAKHYWQPWDDKLGAWNREGRSYTGLVPRFLGAMDAGALPNLTSLWLDERVLLPPNYRISVQVLLAGAPLLPPRPSSPTLWPPPPSEEPINIEAWAESLRPPFAQLASLRVGFGAIDHLDAAVILDLCDPQKLTQFGFEWKWTEYYREEYFTDDPIDLRLLDQLRRFPKLTDVHILFPRPETKLSGLPDPDIDAVTLHDIASIFGCNSAICRVGIGNSLVWERHPSVPSEIILVSDASVPSNPAVPKFYHAGYLARDPSGDIWDNAVPPRPDRKAEMEQLTNLLQRIVK</sequence>
<name>A0AAD7N3L5_9AGAR</name>
<proteinExistence type="predicted"/>
<evidence type="ECO:0000313" key="2">
    <source>
        <dbReference type="Proteomes" id="UP001215598"/>
    </source>
</evidence>
<comment type="caution">
    <text evidence="1">The sequence shown here is derived from an EMBL/GenBank/DDBJ whole genome shotgun (WGS) entry which is preliminary data.</text>
</comment>
<keyword evidence="2" id="KW-1185">Reference proteome</keyword>
<dbReference type="EMBL" id="JARKIB010000088">
    <property type="protein sequence ID" value="KAJ7744125.1"/>
    <property type="molecule type" value="Genomic_DNA"/>
</dbReference>
<protein>
    <submittedName>
        <fullName evidence="1">Uncharacterized protein</fullName>
    </submittedName>
</protein>